<gene>
    <name evidence="1" type="ORF">UX47_C0003G0024</name>
</gene>
<name>A0A0G1PL85_9BACT</name>
<reference evidence="1 2" key="1">
    <citation type="journal article" date="2015" name="Nature">
        <title>rRNA introns, odd ribosomes, and small enigmatic genomes across a large radiation of phyla.</title>
        <authorList>
            <person name="Brown C.T."/>
            <person name="Hug L.A."/>
            <person name="Thomas B.C."/>
            <person name="Sharon I."/>
            <person name="Castelle C.J."/>
            <person name="Singh A."/>
            <person name="Wilkins M.J."/>
            <person name="Williams K.H."/>
            <person name="Banfield J.F."/>
        </authorList>
    </citation>
    <scope>NUCLEOTIDE SEQUENCE [LARGE SCALE GENOMIC DNA]</scope>
</reference>
<protein>
    <submittedName>
        <fullName evidence="1">Uncharacterized protein</fullName>
    </submittedName>
</protein>
<evidence type="ECO:0000313" key="1">
    <source>
        <dbReference type="EMBL" id="KKU33501.1"/>
    </source>
</evidence>
<accession>A0A0G1PL85</accession>
<comment type="caution">
    <text evidence="1">The sequence shown here is derived from an EMBL/GenBank/DDBJ whole genome shotgun (WGS) entry which is preliminary data.</text>
</comment>
<proteinExistence type="predicted"/>
<dbReference type="AlphaFoldDB" id="A0A0G1PL85"/>
<sequence length="95" mass="9833">MVDALALGASGATHGGSSPLLGTSLFQVVEELRDAVGPGAIGRRGICLHNFHGISAVFAFKEDFSELRGDPSQSIFVIIKSGDLVPIYSPPPAVV</sequence>
<evidence type="ECO:0000313" key="2">
    <source>
        <dbReference type="Proteomes" id="UP000034794"/>
    </source>
</evidence>
<dbReference type="Proteomes" id="UP000034794">
    <property type="component" value="Unassembled WGS sequence"/>
</dbReference>
<dbReference type="EMBL" id="LCMI01000003">
    <property type="protein sequence ID" value="KKU33501.1"/>
    <property type="molecule type" value="Genomic_DNA"/>
</dbReference>
<organism evidence="1 2">
    <name type="scientific">Candidatus Collierbacteria bacterium GW2011_GWA2_46_26</name>
    <dbReference type="NCBI Taxonomy" id="1618381"/>
    <lineage>
        <taxon>Bacteria</taxon>
        <taxon>Candidatus Collieribacteriota</taxon>
    </lineage>
</organism>